<accession>A0A6A6DSV9</accession>
<organism evidence="2 3">
    <name type="scientific">Zopfia rhizophila CBS 207.26</name>
    <dbReference type="NCBI Taxonomy" id="1314779"/>
    <lineage>
        <taxon>Eukaryota</taxon>
        <taxon>Fungi</taxon>
        <taxon>Dikarya</taxon>
        <taxon>Ascomycota</taxon>
        <taxon>Pezizomycotina</taxon>
        <taxon>Dothideomycetes</taxon>
        <taxon>Dothideomycetes incertae sedis</taxon>
        <taxon>Zopfiaceae</taxon>
        <taxon>Zopfia</taxon>
    </lineage>
</organism>
<gene>
    <name evidence="2" type="ORF">K469DRAFT_793820</name>
</gene>
<proteinExistence type="predicted"/>
<dbReference type="EMBL" id="ML994656">
    <property type="protein sequence ID" value="KAF2180756.1"/>
    <property type="molecule type" value="Genomic_DNA"/>
</dbReference>
<evidence type="ECO:0000313" key="3">
    <source>
        <dbReference type="Proteomes" id="UP000800200"/>
    </source>
</evidence>
<keyword evidence="1" id="KW-0472">Membrane</keyword>
<evidence type="ECO:0000313" key="2">
    <source>
        <dbReference type="EMBL" id="KAF2180756.1"/>
    </source>
</evidence>
<feature type="transmembrane region" description="Helical" evidence="1">
    <location>
        <begin position="20"/>
        <end position="40"/>
    </location>
</feature>
<dbReference type="AlphaFoldDB" id="A0A6A6DSV9"/>
<dbReference type="Proteomes" id="UP000800200">
    <property type="component" value="Unassembled WGS sequence"/>
</dbReference>
<keyword evidence="3" id="KW-1185">Reference proteome</keyword>
<evidence type="ECO:0000256" key="1">
    <source>
        <dbReference type="SAM" id="Phobius"/>
    </source>
</evidence>
<keyword evidence="1" id="KW-0812">Transmembrane</keyword>
<name>A0A6A6DSV9_9PEZI</name>
<reference evidence="2" key="1">
    <citation type="journal article" date="2020" name="Stud. Mycol.">
        <title>101 Dothideomycetes genomes: a test case for predicting lifestyles and emergence of pathogens.</title>
        <authorList>
            <person name="Haridas S."/>
            <person name="Albert R."/>
            <person name="Binder M."/>
            <person name="Bloem J."/>
            <person name="Labutti K."/>
            <person name="Salamov A."/>
            <person name="Andreopoulos B."/>
            <person name="Baker S."/>
            <person name="Barry K."/>
            <person name="Bills G."/>
            <person name="Bluhm B."/>
            <person name="Cannon C."/>
            <person name="Castanera R."/>
            <person name="Culley D."/>
            <person name="Daum C."/>
            <person name="Ezra D."/>
            <person name="Gonzalez J."/>
            <person name="Henrissat B."/>
            <person name="Kuo A."/>
            <person name="Liang C."/>
            <person name="Lipzen A."/>
            <person name="Lutzoni F."/>
            <person name="Magnuson J."/>
            <person name="Mondo S."/>
            <person name="Nolan M."/>
            <person name="Ohm R."/>
            <person name="Pangilinan J."/>
            <person name="Park H.-J."/>
            <person name="Ramirez L."/>
            <person name="Alfaro M."/>
            <person name="Sun H."/>
            <person name="Tritt A."/>
            <person name="Yoshinaga Y."/>
            <person name="Zwiers L.-H."/>
            <person name="Turgeon B."/>
            <person name="Goodwin S."/>
            <person name="Spatafora J."/>
            <person name="Crous P."/>
            <person name="Grigoriev I."/>
        </authorList>
    </citation>
    <scope>NUCLEOTIDE SEQUENCE</scope>
    <source>
        <strain evidence="2">CBS 207.26</strain>
    </source>
</reference>
<keyword evidence="1" id="KW-1133">Transmembrane helix</keyword>
<protein>
    <submittedName>
        <fullName evidence="2">Uncharacterized protein</fullName>
    </submittedName>
</protein>
<sequence length="55" mass="6595">MLSVSQNFFLRSIQSVLHSFFFTAFLYSFKYCMISFWQGLQKSNTFLIRSQSFHP</sequence>